<evidence type="ECO:0008006" key="4">
    <source>
        <dbReference type="Google" id="ProtNLM"/>
    </source>
</evidence>
<evidence type="ECO:0000313" key="2">
    <source>
        <dbReference type="EMBL" id="WNQ10451.1"/>
    </source>
</evidence>
<dbReference type="KEGG" id="paun:MJA45_22975"/>
<protein>
    <recommendedName>
        <fullName evidence="4">DUF4025 domain-containing protein</fullName>
    </recommendedName>
</protein>
<dbReference type="AlphaFoldDB" id="A0AA96REF6"/>
<evidence type="ECO:0000313" key="3">
    <source>
        <dbReference type="Proteomes" id="UP001305702"/>
    </source>
</evidence>
<feature type="compositionally biased region" description="Acidic residues" evidence="1">
    <location>
        <begin position="58"/>
        <end position="68"/>
    </location>
</feature>
<reference evidence="2 3" key="1">
    <citation type="submission" date="2022-02" db="EMBL/GenBank/DDBJ databases">
        <title>Paenibacillus sp. MBLB1776 Whole Genome Shotgun Sequencing.</title>
        <authorList>
            <person name="Hwang C.Y."/>
            <person name="Cho E.-S."/>
            <person name="Seo M.-J."/>
        </authorList>
    </citation>
    <scope>NUCLEOTIDE SEQUENCE [LARGE SCALE GENOMIC DNA]</scope>
    <source>
        <strain evidence="2 3">MBLB1776</strain>
    </source>
</reference>
<keyword evidence="3" id="KW-1185">Reference proteome</keyword>
<accession>A0AA96REF6</accession>
<name>A0AA96REF6_9BACL</name>
<organism evidence="2 3">
    <name type="scientific">Paenibacillus aurantius</name>
    <dbReference type="NCBI Taxonomy" id="2918900"/>
    <lineage>
        <taxon>Bacteria</taxon>
        <taxon>Bacillati</taxon>
        <taxon>Bacillota</taxon>
        <taxon>Bacilli</taxon>
        <taxon>Bacillales</taxon>
        <taxon>Paenibacillaceae</taxon>
        <taxon>Paenibacillus</taxon>
    </lineage>
</organism>
<feature type="region of interest" description="Disordered" evidence="1">
    <location>
        <begin position="45"/>
        <end position="68"/>
    </location>
</feature>
<dbReference type="RefSeq" id="WP_315604225.1">
    <property type="nucleotide sequence ID" value="NZ_CP130318.1"/>
</dbReference>
<dbReference type="EMBL" id="CP130318">
    <property type="protein sequence ID" value="WNQ10451.1"/>
    <property type="molecule type" value="Genomic_DNA"/>
</dbReference>
<sequence length="68" mass="7552">MAERTDEHGDTTLEGRDEHFMDIDRMINEGLGGGVVSYENGWINSSTTDTMTFPESVAAEEDPERDGE</sequence>
<gene>
    <name evidence="2" type="ORF">MJA45_22975</name>
</gene>
<dbReference type="Proteomes" id="UP001305702">
    <property type="component" value="Chromosome"/>
</dbReference>
<evidence type="ECO:0000256" key="1">
    <source>
        <dbReference type="SAM" id="MobiDB-lite"/>
    </source>
</evidence>
<proteinExistence type="predicted"/>